<evidence type="ECO:0000256" key="1">
    <source>
        <dbReference type="ARBA" id="ARBA00004123"/>
    </source>
</evidence>
<dbReference type="Pfam" id="PF03980">
    <property type="entry name" value="Nnf1"/>
    <property type="match status" value="1"/>
</dbReference>
<keyword evidence="11" id="KW-1185">Reference proteome</keyword>
<keyword evidence="6" id="KW-0995">Kinetochore</keyword>
<evidence type="ECO:0000256" key="4">
    <source>
        <dbReference type="ARBA" id="ARBA00022618"/>
    </source>
</evidence>
<protein>
    <recommendedName>
        <fullName evidence="12">Polyamine-modulated factor 1</fullName>
    </recommendedName>
</protein>
<dbReference type="GO" id="GO:0005634">
    <property type="term" value="C:nucleus"/>
    <property type="evidence" value="ECO:0007669"/>
    <property type="project" value="UniProtKB-SubCell"/>
</dbReference>
<comment type="caution">
    <text evidence="10">The sequence shown here is derived from an EMBL/GenBank/DDBJ whole genome shotgun (WGS) entry which is preliminary data.</text>
</comment>
<keyword evidence="5" id="KW-0498">Mitosis</keyword>
<dbReference type="AlphaFoldDB" id="A0ABD0XBF6"/>
<dbReference type="Proteomes" id="UP001557470">
    <property type="component" value="Unassembled WGS sequence"/>
</dbReference>
<dbReference type="PANTHER" id="PTHR15459">
    <property type="entry name" value="POLYAMINE-MODULATED FACTOR 1"/>
    <property type="match status" value="1"/>
</dbReference>
<comment type="subcellular location">
    <subcellularLocation>
        <location evidence="2">Chromosome</location>
        <location evidence="2">Centromere</location>
        <location evidence="2">Kinetochore</location>
    </subcellularLocation>
    <subcellularLocation>
        <location evidence="1">Nucleus</location>
    </subcellularLocation>
</comment>
<dbReference type="GO" id="GO:0000776">
    <property type="term" value="C:kinetochore"/>
    <property type="evidence" value="ECO:0007669"/>
    <property type="project" value="UniProtKB-KW"/>
</dbReference>
<accession>A0ABD0XBF6</accession>
<dbReference type="GO" id="GO:0051301">
    <property type="term" value="P:cell division"/>
    <property type="evidence" value="ECO:0007669"/>
    <property type="project" value="UniProtKB-KW"/>
</dbReference>
<organism evidence="10 11">
    <name type="scientific">Umbra pygmaea</name>
    <name type="common">Eastern mudminnow</name>
    <dbReference type="NCBI Taxonomy" id="75934"/>
    <lineage>
        <taxon>Eukaryota</taxon>
        <taxon>Metazoa</taxon>
        <taxon>Chordata</taxon>
        <taxon>Craniata</taxon>
        <taxon>Vertebrata</taxon>
        <taxon>Euteleostomi</taxon>
        <taxon>Actinopterygii</taxon>
        <taxon>Neopterygii</taxon>
        <taxon>Teleostei</taxon>
        <taxon>Protacanthopterygii</taxon>
        <taxon>Esociformes</taxon>
        <taxon>Umbridae</taxon>
        <taxon>Umbra</taxon>
    </lineage>
</organism>
<evidence type="ECO:0000256" key="8">
    <source>
        <dbReference type="ARBA" id="ARBA00023306"/>
    </source>
</evidence>
<dbReference type="InterPro" id="IPR007128">
    <property type="entry name" value="PMF1/Nnf1"/>
</dbReference>
<evidence type="ECO:0000256" key="7">
    <source>
        <dbReference type="ARBA" id="ARBA00023242"/>
    </source>
</evidence>
<evidence type="ECO:0000313" key="10">
    <source>
        <dbReference type="EMBL" id="KAL0974198.1"/>
    </source>
</evidence>
<evidence type="ECO:0000256" key="3">
    <source>
        <dbReference type="ARBA" id="ARBA00022454"/>
    </source>
</evidence>
<gene>
    <name evidence="10" type="ORF">UPYG_G00217000</name>
</gene>
<evidence type="ECO:0008006" key="12">
    <source>
        <dbReference type="Google" id="ProtNLM"/>
    </source>
</evidence>
<sequence>MEEAVGTHKCIVDTGENVNNATEGVSSQSVAPENDFIRSDEHKRNRLQLFNKVIEKSLEKFISDAGFQRFAHTFHPFYKKNPEMTEDIHKQFIEHLQRNIQVEINDLIEEGALECKLDELDKLDAAEKSQDPAWRPSGVPDQDLCSFVMPYYLKQQVYLKRELDNIRKENAALAQRVLAGRARIEQTELRIATAVDEWKASAQACFVEFQTISSPFCPEETLDD</sequence>
<evidence type="ECO:0000256" key="6">
    <source>
        <dbReference type="ARBA" id="ARBA00022838"/>
    </source>
</evidence>
<reference evidence="10 11" key="1">
    <citation type="submission" date="2024-06" db="EMBL/GenBank/DDBJ databases">
        <authorList>
            <person name="Pan Q."/>
            <person name="Wen M."/>
            <person name="Jouanno E."/>
            <person name="Zahm M."/>
            <person name="Klopp C."/>
            <person name="Cabau C."/>
            <person name="Louis A."/>
            <person name="Berthelot C."/>
            <person name="Parey E."/>
            <person name="Roest Crollius H."/>
            <person name="Montfort J."/>
            <person name="Robinson-Rechavi M."/>
            <person name="Bouchez O."/>
            <person name="Lampietro C."/>
            <person name="Lopez Roques C."/>
            <person name="Donnadieu C."/>
            <person name="Postlethwait J."/>
            <person name="Bobe J."/>
            <person name="Verreycken H."/>
            <person name="Guiguen Y."/>
        </authorList>
    </citation>
    <scope>NUCLEOTIDE SEQUENCE [LARGE SCALE GENOMIC DNA]</scope>
    <source>
        <strain evidence="10">Up_M1</strain>
        <tissue evidence="10">Testis</tissue>
    </source>
</reference>
<evidence type="ECO:0000256" key="2">
    <source>
        <dbReference type="ARBA" id="ARBA00004629"/>
    </source>
</evidence>
<dbReference type="EMBL" id="JAGEUA010000006">
    <property type="protein sequence ID" value="KAL0974198.1"/>
    <property type="molecule type" value="Genomic_DNA"/>
</dbReference>
<evidence type="ECO:0000256" key="9">
    <source>
        <dbReference type="ARBA" id="ARBA00023328"/>
    </source>
</evidence>
<keyword evidence="8" id="KW-0131">Cell cycle</keyword>
<keyword evidence="4" id="KW-0132">Cell division</keyword>
<keyword evidence="3" id="KW-0158">Chromosome</keyword>
<proteinExistence type="predicted"/>
<evidence type="ECO:0000313" key="11">
    <source>
        <dbReference type="Proteomes" id="UP001557470"/>
    </source>
</evidence>
<dbReference type="PANTHER" id="PTHR15459:SF3">
    <property type="entry name" value="POLYAMINE-MODULATED FACTOR 1"/>
    <property type="match status" value="1"/>
</dbReference>
<keyword evidence="9" id="KW-0137">Centromere</keyword>
<evidence type="ECO:0000256" key="5">
    <source>
        <dbReference type="ARBA" id="ARBA00022776"/>
    </source>
</evidence>
<keyword evidence="7" id="KW-0539">Nucleus</keyword>
<name>A0ABD0XBF6_UMBPY</name>